<feature type="binding site" evidence="7">
    <location>
        <position position="201"/>
    </location>
    <ligand>
        <name>D-alanine</name>
        <dbReference type="ChEBI" id="CHEBI:57416"/>
    </ligand>
</feature>
<dbReference type="GO" id="GO:0070395">
    <property type="term" value="P:lipoteichoic acid biosynthetic process"/>
    <property type="evidence" value="ECO:0007669"/>
    <property type="project" value="UniProtKB-UniRule"/>
</dbReference>
<dbReference type="PANTHER" id="PTHR45398">
    <property type="match status" value="1"/>
</dbReference>
<comment type="caution">
    <text evidence="10">The sequence shown here is derived from an EMBL/GenBank/DDBJ whole genome shotgun (WGS) entry which is preliminary data.</text>
</comment>
<dbReference type="InterPro" id="IPR045851">
    <property type="entry name" value="AMP-bd_C_sf"/>
</dbReference>
<dbReference type="InterPro" id="IPR025110">
    <property type="entry name" value="AMP-bd_C"/>
</dbReference>
<feature type="binding site" evidence="7">
    <location>
        <begin position="399"/>
        <end position="402"/>
    </location>
    <ligand>
        <name>ATP</name>
        <dbReference type="ChEBI" id="CHEBI:30616"/>
    </ligand>
</feature>
<feature type="domain" description="AMP-binding enzyme C-terminal" evidence="9">
    <location>
        <begin position="426"/>
        <end position="501"/>
    </location>
</feature>
<dbReference type="InterPro" id="IPR020845">
    <property type="entry name" value="AMP-binding_CS"/>
</dbReference>
<dbReference type="InterPro" id="IPR010072">
    <property type="entry name" value="DltA"/>
</dbReference>
<sequence length="513" mass="57211">MSNLSENLIKMIDQWAITEPTKVAYDYLGKTNTYADLKAYSDSLAAYLQQMALPKGAPLIVFGGQKFEMIAAFLAAVKTGHAYIPVDTHSPLERVEIIKEIAQPAACIAVDELPLKFTDLPVITPTQLNEIFAIKTPYHDVANYVSGDENFYIIFTSGTTGVPKGVQISHDNLVSFNNWMQTDFGLSKDGVCLSQPPYSFDLSVMDLYPTLTAGKRLAVLPKETTDNFKELFSVLPELQVSEWVSTPSFMDICLLQPTFDAKHLPALTHFFFCGEELTHKTAATLKQRFPQAKIFNTYGPTEATVAVSAVEITSEVLENYQRLPIGKAKQDTQIVLLDENGKEVATGESGEILIVGPSVSKGYLNNSEKTAKAFVTYNARPAYKTGDLGQFDENGQLLYKGRIDFQIKLHGFRIELEDVDHHLDKVSYVSQATTVPHYGKDHKVNQLVAYVVKDKDKIAEFESDFKVTQAIKKELLETMMSYMMPQKFVYVDSLPLTANGKIDRKSLMKEVNS</sequence>
<dbReference type="InterPro" id="IPR010071">
    <property type="entry name" value="AA_adenyl_dom"/>
</dbReference>
<evidence type="ECO:0000313" key="10">
    <source>
        <dbReference type="EMBL" id="KRL83691.1"/>
    </source>
</evidence>
<dbReference type="PROSITE" id="PS00455">
    <property type="entry name" value="AMP_BINDING"/>
    <property type="match status" value="1"/>
</dbReference>
<dbReference type="Pfam" id="PF00501">
    <property type="entry name" value="AMP-binding"/>
    <property type="match status" value="1"/>
</dbReference>
<dbReference type="Pfam" id="PF13193">
    <property type="entry name" value="AMP-binding_C"/>
    <property type="match status" value="1"/>
</dbReference>
<dbReference type="eggNOG" id="COG1020">
    <property type="taxonomic scope" value="Bacteria"/>
</dbReference>
<evidence type="ECO:0000313" key="11">
    <source>
        <dbReference type="Proteomes" id="UP000051324"/>
    </source>
</evidence>
<organism evidence="10 11">
    <name type="scientific">Ligilactobacillus apodemi DSM 16634 = JCM 16172</name>
    <dbReference type="NCBI Taxonomy" id="1423724"/>
    <lineage>
        <taxon>Bacteria</taxon>
        <taxon>Bacillati</taxon>
        <taxon>Bacillota</taxon>
        <taxon>Bacilli</taxon>
        <taxon>Lactobacillales</taxon>
        <taxon>Lactobacillaceae</taxon>
        <taxon>Ligilactobacillus</taxon>
    </lineage>
</organism>
<dbReference type="FunFam" id="3.30.300.30:FF:000012">
    <property type="entry name" value="D-alanine--D-alanyl carrier protein ligase"/>
    <property type="match status" value="1"/>
</dbReference>
<dbReference type="GO" id="GO:0005524">
    <property type="term" value="F:ATP binding"/>
    <property type="evidence" value="ECO:0007669"/>
    <property type="project" value="UniProtKB-KW"/>
</dbReference>
<dbReference type="STRING" id="1423724.FC32_GL000952"/>
<evidence type="ECO:0000259" key="8">
    <source>
        <dbReference type="Pfam" id="PF00501"/>
    </source>
</evidence>
<evidence type="ECO:0000256" key="6">
    <source>
        <dbReference type="ARBA" id="ARBA00061336"/>
    </source>
</evidence>
<feature type="binding site" evidence="7">
    <location>
        <begin position="156"/>
        <end position="157"/>
    </location>
    <ligand>
        <name>ATP</name>
        <dbReference type="ChEBI" id="CHEBI:30616"/>
    </ligand>
</feature>
<keyword evidence="2 7" id="KW-0436">Ligase</keyword>
<feature type="binding site" evidence="7">
    <location>
        <position position="501"/>
    </location>
    <ligand>
        <name>D-alanine</name>
        <dbReference type="ChEBI" id="CHEBI:57416"/>
    </ligand>
</feature>
<dbReference type="AlphaFoldDB" id="A0A0R1U241"/>
<dbReference type="NCBIfam" id="TIGR01734">
    <property type="entry name" value="D-ala-DACP-lig"/>
    <property type="match status" value="1"/>
</dbReference>
<evidence type="ECO:0000256" key="3">
    <source>
        <dbReference type="ARBA" id="ARBA00022741"/>
    </source>
</evidence>
<dbReference type="PATRIC" id="fig|1423724.4.peg.993"/>
<dbReference type="NCBIfam" id="TIGR01733">
    <property type="entry name" value="AA-adenyl-dom"/>
    <property type="match status" value="1"/>
</dbReference>
<dbReference type="CDD" id="cd05945">
    <property type="entry name" value="DltA"/>
    <property type="match status" value="1"/>
</dbReference>
<evidence type="ECO:0000259" key="9">
    <source>
        <dbReference type="Pfam" id="PF13193"/>
    </source>
</evidence>
<feature type="binding site" evidence="7">
    <location>
        <position position="501"/>
    </location>
    <ligand>
        <name>ATP</name>
        <dbReference type="ChEBI" id="CHEBI:30616"/>
    </ligand>
</feature>
<evidence type="ECO:0000256" key="2">
    <source>
        <dbReference type="ARBA" id="ARBA00022598"/>
    </source>
</evidence>
<comment type="similarity">
    <text evidence="6 7">Belongs to the ATP-dependent AMP-binding enzyme family. DltA subfamily.</text>
</comment>
<dbReference type="HAMAP" id="MF_00593">
    <property type="entry name" value="DltA"/>
    <property type="match status" value="1"/>
</dbReference>
<comment type="catalytic activity">
    <reaction evidence="7">
        <text>holo-[D-alanyl-carrier protein] + D-alanine + ATP = D-alanyl-[D-alanyl-carrier protein] + AMP + diphosphate</text>
        <dbReference type="Rhea" id="RHEA:55132"/>
        <dbReference type="Rhea" id="RHEA-COMP:14102"/>
        <dbReference type="Rhea" id="RHEA-COMP:14103"/>
        <dbReference type="ChEBI" id="CHEBI:30616"/>
        <dbReference type="ChEBI" id="CHEBI:33019"/>
        <dbReference type="ChEBI" id="CHEBI:57416"/>
        <dbReference type="ChEBI" id="CHEBI:64479"/>
        <dbReference type="ChEBI" id="CHEBI:138620"/>
        <dbReference type="ChEBI" id="CHEBI:456215"/>
        <dbReference type="EC" id="6.2.1.54"/>
    </reaction>
</comment>
<keyword evidence="3 7" id="KW-0547">Nucleotide-binding</keyword>
<dbReference type="EMBL" id="AZFT01000053">
    <property type="protein sequence ID" value="KRL83691.1"/>
    <property type="molecule type" value="Genomic_DNA"/>
</dbReference>
<name>A0A0R1U241_9LACO</name>
<dbReference type="UniPathway" id="UPA00556"/>
<dbReference type="Gene3D" id="3.40.50.12780">
    <property type="entry name" value="N-terminal domain of ligase-like"/>
    <property type="match status" value="1"/>
</dbReference>
<comment type="pathway">
    <text evidence="7">Cell wall biogenesis; lipoteichoic acid biosynthesis.</text>
</comment>
<dbReference type="InterPro" id="IPR044507">
    <property type="entry name" value="DltA-like"/>
</dbReference>
<feature type="binding site" evidence="7">
    <location>
        <position position="387"/>
    </location>
    <ligand>
        <name>ATP</name>
        <dbReference type="ChEBI" id="CHEBI:30616"/>
    </ligand>
</feature>
<evidence type="ECO:0000256" key="4">
    <source>
        <dbReference type="ARBA" id="ARBA00022840"/>
    </source>
</evidence>
<dbReference type="Proteomes" id="UP000051324">
    <property type="component" value="Unassembled WGS sequence"/>
</dbReference>
<feature type="binding site" evidence="7">
    <location>
        <begin position="296"/>
        <end position="301"/>
    </location>
    <ligand>
        <name>ATP</name>
        <dbReference type="ChEBI" id="CHEBI:30616"/>
    </ligand>
</feature>
<protein>
    <recommendedName>
        <fullName evidence="7">D-alanine--D-alanyl carrier protein ligase</fullName>
        <shortName evidence="7">DCL</shortName>
        <ecNumber evidence="7">6.2.1.54</ecNumber>
    </recommendedName>
    <alternativeName>
        <fullName evidence="7">D-alanine--poly(phosphoribitol) ligase subunit 1</fullName>
    </alternativeName>
    <alternativeName>
        <fullName evidence="7">D-alanine-activating enzyme</fullName>
        <shortName evidence="7">DAE</shortName>
    </alternativeName>
</protein>
<dbReference type="Gene3D" id="3.30.300.30">
    <property type="match status" value="1"/>
</dbReference>
<dbReference type="EC" id="6.2.1.54" evidence="7"/>
<keyword evidence="4 7" id="KW-0067">ATP-binding</keyword>
<gene>
    <name evidence="7" type="primary">dltA</name>
    <name evidence="10" type="ORF">FC32_GL000952</name>
</gene>
<dbReference type="InterPro" id="IPR000873">
    <property type="entry name" value="AMP-dep_synth/lig_dom"/>
</dbReference>
<dbReference type="SUPFAM" id="SSF56801">
    <property type="entry name" value="Acetyl-CoA synthetase-like"/>
    <property type="match status" value="1"/>
</dbReference>
<keyword evidence="1 7" id="KW-0963">Cytoplasm</keyword>
<evidence type="ECO:0000256" key="5">
    <source>
        <dbReference type="ARBA" id="ARBA00054605"/>
    </source>
</evidence>
<dbReference type="GO" id="GO:0047473">
    <property type="term" value="F:D-alanine [D-alanyl carrier protein] ligase activity"/>
    <property type="evidence" value="ECO:0007669"/>
    <property type="project" value="UniProtKB-UniRule"/>
</dbReference>
<accession>A0A0R1U241</accession>
<comment type="function">
    <text evidence="5 7">Catalyzes the first step in the D-alanylation of lipoteichoic acid (LTA), the activation of D-alanine and its transfer onto the D-alanyl carrier protein (Dcp) DltC. In an ATP-dependent two-step reaction, forms a high energy D-alanyl-AMP intermediate, followed by transfer of the D-alanyl residue as a thiol ester to the phosphopantheinyl prosthetic group of the Dcp. D-alanylation of LTA plays an important role in modulating the properties of the cell wall in Gram-positive bacteria, influencing the net charge of the cell wall.</text>
</comment>
<proteinExistence type="inferred from homology"/>
<evidence type="ECO:0000256" key="1">
    <source>
        <dbReference type="ARBA" id="ARBA00022490"/>
    </source>
</evidence>
<feature type="binding site" evidence="7">
    <location>
        <position position="305"/>
    </location>
    <ligand>
        <name>D-alanine</name>
        <dbReference type="ChEBI" id="CHEBI:57416"/>
    </ligand>
</feature>
<dbReference type="InterPro" id="IPR042099">
    <property type="entry name" value="ANL_N_sf"/>
</dbReference>
<feature type="domain" description="AMP-dependent synthetase/ligase" evidence="8">
    <location>
        <begin position="14"/>
        <end position="364"/>
    </location>
</feature>
<dbReference type="GO" id="GO:0005737">
    <property type="term" value="C:cytoplasm"/>
    <property type="evidence" value="ECO:0007669"/>
    <property type="project" value="UniProtKB-SubCell"/>
</dbReference>
<keyword evidence="11" id="KW-1185">Reference proteome</keyword>
<dbReference type="NCBIfam" id="NF003417">
    <property type="entry name" value="PRK04813.1"/>
    <property type="match status" value="1"/>
</dbReference>
<dbReference type="PANTHER" id="PTHR45398:SF1">
    <property type="entry name" value="ENZYME, PUTATIVE (JCVI)-RELATED"/>
    <property type="match status" value="1"/>
</dbReference>
<comment type="subcellular location">
    <subcellularLocation>
        <location evidence="7">Cytoplasm</location>
    </subcellularLocation>
</comment>
<reference evidence="10 11" key="1">
    <citation type="journal article" date="2015" name="Genome Announc.">
        <title>Expanding the biotechnology potential of lactobacilli through comparative genomics of 213 strains and associated genera.</title>
        <authorList>
            <person name="Sun Z."/>
            <person name="Harris H.M."/>
            <person name="McCann A."/>
            <person name="Guo C."/>
            <person name="Argimon S."/>
            <person name="Zhang W."/>
            <person name="Yang X."/>
            <person name="Jeffery I.B."/>
            <person name="Cooney J.C."/>
            <person name="Kagawa T.F."/>
            <person name="Liu W."/>
            <person name="Song Y."/>
            <person name="Salvetti E."/>
            <person name="Wrobel A."/>
            <person name="Rasinkangas P."/>
            <person name="Parkhill J."/>
            <person name="Rea M.C."/>
            <person name="O'Sullivan O."/>
            <person name="Ritari J."/>
            <person name="Douillard F.P."/>
            <person name="Paul Ross R."/>
            <person name="Yang R."/>
            <person name="Briner A.E."/>
            <person name="Felis G.E."/>
            <person name="de Vos W.M."/>
            <person name="Barrangou R."/>
            <person name="Klaenhammer T.R."/>
            <person name="Caufield P.W."/>
            <person name="Cui Y."/>
            <person name="Zhang H."/>
            <person name="O'Toole P.W."/>
        </authorList>
    </citation>
    <scope>NUCLEOTIDE SEQUENCE [LARGE SCALE GENOMIC DNA]</scope>
    <source>
        <strain evidence="10 11">DSM 16634</strain>
    </source>
</reference>
<evidence type="ECO:0000256" key="7">
    <source>
        <dbReference type="HAMAP-Rule" id="MF_00593"/>
    </source>
</evidence>